<organism evidence="2 3">
    <name type="scientific">Rhizobium aquaticum</name>
    <dbReference type="NCBI Taxonomy" id="1549636"/>
    <lineage>
        <taxon>Bacteria</taxon>
        <taxon>Pseudomonadati</taxon>
        <taxon>Pseudomonadota</taxon>
        <taxon>Alphaproteobacteria</taxon>
        <taxon>Hyphomicrobiales</taxon>
        <taxon>Rhizobiaceae</taxon>
        <taxon>Rhizobium/Agrobacterium group</taxon>
        <taxon>Rhizobium</taxon>
    </lineage>
</organism>
<sequence>MNKTFVKWTTYGILALVAASMVAVDLLSVIAVE</sequence>
<keyword evidence="1" id="KW-1133">Transmembrane helix</keyword>
<keyword evidence="1" id="KW-0812">Transmembrane</keyword>
<keyword evidence="1" id="KW-0472">Membrane</keyword>
<evidence type="ECO:0000313" key="3">
    <source>
        <dbReference type="Proteomes" id="UP001549047"/>
    </source>
</evidence>
<accession>A0ABV2J3N9</accession>
<gene>
    <name evidence="2" type="ORF">ABID16_003711</name>
</gene>
<comment type="caution">
    <text evidence="2">The sequence shown here is derived from an EMBL/GenBank/DDBJ whole genome shotgun (WGS) entry which is preliminary data.</text>
</comment>
<keyword evidence="3" id="KW-1185">Reference proteome</keyword>
<reference evidence="2 3" key="1">
    <citation type="submission" date="2024-06" db="EMBL/GenBank/DDBJ databases">
        <title>Genomic Encyclopedia of Type Strains, Phase IV (KMG-IV): sequencing the most valuable type-strain genomes for metagenomic binning, comparative biology and taxonomic classification.</title>
        <authorList>
            <person name="Goeker M."/>
        </authorList>
    </citation>
    <scope>NUCLEOTIDE SEQUENCE [LARGE SCALE GENOMIC DNA]</scope>
    <source>
        <strain evidence="2 3">DSM 29780</strain>
    </source>
</reference>
<dbReference type="EMBL" id="JBEPMB010000007">
    <property type="protein sequence ID" value="MET3615367.1"/>
    <property type="molecule type" value="Genomic_DNA"/>
</dbReference>
<feature type="transmembrane region" description="Helical" evidence="1">
    <location>
        <begin position="12"/>
        <end position="32"/>
    </location>
</feature>
<dbReference type="Proteomes" id="UP001549047">
    <property type="component" value="Unassembled WGS sequence"/>
</dbReference>
<evidence type="ECO:0000313" key="2">
    <source>
        <dbReference type="EMBL" id="MET3615367.1"/>
    </source>
</evidence>
<evidence type="ECO:0000256" key="1">
    <source>
        <dbReference type="SAM" id="Phobius"/>
    </source>
</evidence>
<proteinExistence type="predicted"/>
<name>A0ABV2J3N9_9HYPH</name>
<protein>
    <submittedName>
        <fullName evidence="2">Uncharacterized protein</fullName>
    </submittedName>
</protein>